<dbReference type="STRING" id="1232683.ADIMK_0427"/>
<dbReference type="Pfam" id="PF02690">
    <property type="entry name" value="Na_Pi_cotrans"/>
    <property type="match status" value="2"/>
</dbReference>
<feature type="transmembrane region" description="Helical" evidence="6">
    <location>
        <begin position="175"/>
        <end position="202"/>
    </location>
</feature>
<comment type="caution">
    <text evidence="7">The sequence shown here is derived from an EMBL/GenBank/DDBJ whole genome shotgun (WGS) entry which is preliminary data.</text>
</comment>
<dbReference type="PANTHER" id="PTHR10010">
    <property type="entry name" value="SOLUTE CARRIER FAMILY 34 SODIUM PHOSPHATE , MEMBER 2-RELATED"/>
    <property type="match status" value="1"/>
</dbReference>
<feature type="transmembrane region" description="Helical" evidence="6">
    <location>
        <begin position="214"/>
        <end position="237"/>
    </location>
</feature>
<evidence type="ECO:0000256" key="3">
    <source>
        <dbReference type="ARBA" id="ARBA00022692"/>
    </source>
</evidence>
<keyword evidence="3 6" id="KW-0812">Transmembrane</keyword>
<organism evidence="7 8">
    <name type="scientific">Marinobacterium lacunae</name>
    <dbReference type="NCBI Taxonomy" id="1232683"/>
    <lineage>
        <taxon>Bacteria</taxon>
        <taxon>Pseudomonadati</taxon>
        <taxon>Pseudomonadota</taxon>
        <taxon>Gammaproteobacteria</taxon>
        <taxon>Oceanospirillales</taxon>
        <taxon>Oceanospirillaceae</taxon>
        <taxon>Marinobacterium</taxon>
    </lineage>
</organism>
<dbReference type="GO" id="GO:0044341">
    <property type="term" value="P:sodium-dependent phosphate transport"/>
    <property type="evidence" value="ECO:0007669"/>
    <property type="project" value="InterPro"/>
</dbReference>
<reference evidence="7 8" key="1">
    <citation type="submission" date="2014-04" db="EMBL/GenBank/DDBJ databases">
        <title>Marinobacterium kochiensis sp. nov., isolated from sediment sample collected from Kochi backwaters in Kerala, India.</title>
        <authorList>
            <person name="Singh A."/>
            <person name="Pinnaka A.K."/>
        </authorList>
    </citation>
    <scope>NUCLEOTIDE SEQUENCE [LARGE SCALE GENOMIC DNA]</scope>
    <source>
        <strain evidence="7 8">AK27</strain>
    </source>
</reference>
<gene>
    <name evidence="7" type="ORF">ADIMK_0427</name>
</gene>
<evidence type="ECO:0000313" key="8">
    <source>
        <dbReference type="Proteomes" id="UP000028252"/>
    </source>
</evidence>
<feature type="transmembrane region" description="Helical" evidence="6">
    <location>
        <begin position="47"/>
        <end position="74"/>
    </location>
</feature>
<evidence type="ECO:0000256" key="5">
    <source>
        <dbReference type="ARBA" id="ARBA00023136"/>
    </source>
</evidence>
<dbReference type="InterPro" id="IPR003841">
    <property type="entry name" value="Na/Pi_transpt"/>
</dbReference>
<protein>
    <submittedName>
        <fullName evidence="7">Sodium-dependent phosphate transporter</fullName>
    </submittedName>
</protein>
<accession>A0A081G3W5</accession>
<evidence type="ECO:0000256" key="1">
    <source>
        <dbReference type="ARBA" id="ARBA00004651"/>
    </source>
</evidence>
<keyword evidence="2" id="KW-1003">Cell membrane</keyword>
<feature type="transmembrane region" description="Helical" evidence="6">
    <location>
        <begin position="249"/>
        <end position="270"/>
    </location>
</feature>
<keyword evidence="8" id="KW-1185">Reference proteome</keyword>
<feature type="transmembrane region" description="Helical" evidence="6">
    <location>
        <begin position="86"/>
        <end position="104"/>
    </location>
</feature>
<dbReference type="RefSeq" id="WP_036182949.1">
    <property type="nucleotide sequence ID" value="NZ_JMQN01000011.1"/>
</dbReference>
<dbReference type="AlphaFoldDB" id="A0A081G3W5"/>
<feature type="transmembrane region" description="Helical" evidence="6">
    <location>
        <begin position="6"/>
        <end position="27"/>
    </location>
</feature>
<comment type="subcellular location">
    <subcellularLocation>
        <location evidence="1">Cell membrane</location>
        <topology evidence="1">Multi-pass membrane protein</topology>
    </subcellularLocation>
</comment>
<feature type="transmembrane region" description="Helical" evidence="6">
    <location>
        <begin position="282"/>
        <end position="303"/>
    </location>
</feature>
<dbReference type="NCBIfam" id="NF037997">
    <property type="entry name" value="Na_Pi_symport"/>
    <property type="match status" value="1"/>
</dbReference>
<evidence type="ECO:0000256" key="4">
    <source>
        <dbReference type="ARBA" id="ARBA00022989"/>
    </source>
</evidence>
<dbReference type="GO" id="GO:0005886">
    <property type="term" value="C:plasma membrane"/>
    <property type="evidence" value="ECO:0007669"/>
    <property type="project" value="UniProtKB-SubCell"/>
</dbReference>
<dbReference type="GO" id="GO:0005436">
    <property type="term" value="F:sodium:phosphate symporter activity"/>
    <property type="evidence" value="ECO:0007669"/>
    <property type="project" value="InterPro"/>
</dbReference>
<dbReference type="PATRIC" id="fig|1232683.4.peg.421"/>
<evidence type="ECO:0000256" key="2">
    <source>
        <dbReference type="ARBA" id="ARBA00022475"/>
    </source>
</evidence>
<dbReference type="OrthoDB" id="9763003at2"/>
<dbReference type="PANTHER" id="PTHR10010:SF46">
    <property type="entry name" value="SODIUM-DEPENDENT PHOSPHATE TRANSPORT PROTEIN 2B"/>
    <property type="match status" value="1"/>
</dbReference>
<evidence type="ECO:0000313" key="7">
    <source>
        <dbReference type="EMBL" id="KEA65470.1"/>
    </source>
</evidence>
<feature type="transmembrane region" description="Helical" evidence="6">
    <location>
        <begin position="134"/>
        <end position="154"/>
    </location>
</feature>
<sequence length="546" mass="59162">MTLEMLGQFIGGIGLFLLGMQLMTTGLKQAAGRSLKRALEAATQSKLRGLLSGTLITAAVQSSSAVTVATLGFVNAGLLTLGQSIAVIYGCNIGTTMTGWLVALIGFKVKISAFALPMIGAGMLARIVNKNGRLSHFGTAIAGFGLFFIGLDFLRSSFDGISEQIPLNEIGNGPLALTLFVTAGFILTFLMQASAAVMAIALSLVHTGSITLSAAAALVIGANVGTTTTALLASIGATPSAKRISAAHVLFNLLTGAVGLIFLILLASWLDRLDAQRFDLVSLLALYHTLFNLTGVVMIWPLTDRMEAFLLKRFSSLEEDEARPRYLDDNILTTPSLAVEAMNRELARVSQRCSRMAKEAISAEEADQNRLEAQAQGIYHLVGKISEFNQELARQNLNVEISETLPISIRVARYYSEMARLSAHLPEYHSLFEQLQSSGLRNQLFLFQQAVIRLIDMTEIKENSSSQGYESHQLMRDVHQLYQQLKASMLEDTVTGHISPEESMALLDACSQLQRLAEQAEKASSHWSSTLPIMHRNALAEEPIQG</sequence>
<dbReference type="EMBL" id="JMQN01000011">
    <property type="protein sequence ID" value="KEA65470.1"/>
    <property type="molecule type" value="Genomic_DNA"/>
</dbReference>
<evidence type="ECO:0000256" key="6">
    <source>
        <dbReference type="SAM" id="Phobius"/>
    </source>
</evidence>
<dbReference type="eggNOG" id="COG1283">
    <property type="taxonomic scope" value="Bacteria"/>
</dbReference>
<keyword evidence="4 6" id="KW-1133">Transmembrane helix</keyword>
<dbReference type="Proteomes" id="UP000028252">
    <property type="component" value="Unassembled WGS sequence"/>
</dbReference>
<name>A0A081G3W5_9GAMM</name>
<dbReference type="SUPFAM" id="SSF109755">
    <property type="entry name" value="PhoU-like"/>
    <property type="match status" value="1"/>
</dbReference>
<keyword evidence="5 6" id="KW-0472">Membrane</keyword>
<proteinExistence type="predicted"/>